<evidence type="ECO:0000313" key="2">
    <source>
        <dbReference type="EMBL" id="SMX66029.1"/>
    </source>
</evidence>
<evidence type="ECO:0000313" key="6">
    <source>
        <dbReference type="Proteomes" id="UP000234300"/>
    </source>
</evidence>
<reference evidence="6 7" key="1">
    <citation type="submission" date="2017-03" db="EMBL/GenBank/DDBJ databases">
        <authorList>
            <person name="Afonso C.L."/>
            <person name="Miller P.J."/>
            <person name="Scott M.A."/>
            <person name="Spackman E."/>
            <person name="Goraichik I."/>
            <person name="Dimitrov K.M."/>
            <person name="Suarez D.L."/>
            <person name="Swayne D.E."/>
        </authorList>
    </citation>
    <scope>NUCLEOTIDE SEQUENCE [LARGE SCALE GENOMIC DNA]</scope>
    <source>
        <strain evidence="4">6</strain>
        <strain evidence="7">6(3)</strain>
        <strain evidence="3">8</strain>
        <strain evidence="6">8(6)</strain>
        <strain evidence="2">CNRZ 920</strain>
    </source>
</reference>
<sequence length="242" mass="25984">MIWARVDGMPVIVLLRHGVSSANTAGILAGRAPGVSLTDQGISALRETLRMLPNQHFSRLLHSPLLRCEQTAEIARETISADTVAAVDDLIELDYGEWTGRSLKDLGGEELWKTVIDNASQARFPGGESIAEAAERAVARVATVVEELRNEERDDEKQRDPNSDEKKTSTSRWAMLVSHGDIIKALIADALAMPLDDFQRISVAPGSFTVIDYSGPRPVLSAMSITAAGLAEGNTPGGGGLR</sequence>
<dbReference type="InterPro" id="IPR029033">
    <property type="entry name" value="His_PPase_superfam"/>
</dbReference>
<gene>
    <name evidence="2" type="ORF">BAUR920_00189</name>
    <name evidence="4" type="ORF">BAURA63_01655</name>
    <name evidence="3" type="ORF">BAURA86_00260</name>
</gene>
<dbReference type="SUPFAM" id="SSF53254">
    <property type="entry name" value="Phosphoglycerate mutase-like"/>
    <property type="match status" value="1"/>
</dbReference>
<dbReference type="EMBL" id="FXZG01000001">
    <property type="protein sequence ID" value="SMX66029.1"/>
    <property type="molecule type" value="Genomic_DNA"/>
</dbReference>
<evidence type="ECO:0000313" key="3">
    <source>
        <dbReference type="EMBL" id="SMX70771.1"/>
    </source>
</evidence>
<evidence type="ECO:0000313" key="5">
    <source>
        <dbReference type="Proteomes" id="UP000234289"/>
    </source>
</evidence>
<dbReference type="Proteomes" id="UP000234327">
    <property type="component" value="Unassembled WGS sequence"/>
</dbReference>
<dbReference type="Proteomes" id="UP000234289">
    <property type="component" value="Unassembled WGS sequence"/>
</dbReference>
<dbReference type="EMBL" id="FXZI01000001">
    <property type="protein sequence ID" value="SMX70771.1"/>
    <property type="molecule type" value="Genomic_DNA"/>
</dbReference>
<dbReference type="Proteomes" id="UP000234300">
    <property type="component" value="Unassembled WGS sequence"/>
</dbReference>
<dbReference type="Pfam" id="PF00300">
    <property type="entry name" value="His_Phos_1"/>
    <property type="match status" value="2"/>
</dbReference>
<dbReference type="EMBL" id="FXYZ01000005">
    <property type="protein sequence ID" value="SMX79550.1"/>
    <property type="molecule type" value="Genomic_DNA"/>
</dbReference>
<evidence type="ECO:0000313" key="4">
    <source>
        <dbReference type="EMBL" id="SMX79550.1"/>
    </source>
</evidence>
<reference evidence="5" key="2">
    <citation type="submission" date="2017-03" db="EMBL/GenBank/DDBJ databases">
        <authorList>
            <person name="Monnet C."/>
        </authorList>
    </citation>
    <scope>NUCLEOTIDE SEQUENCE [LARGE SCALE GENOMIC DNA]</scope>
    <source>
        <strain evidence="5">CNRZ 920</strain>
    </source>
</reference>
<dbReference type="InterPro" id="IPR050275">
    <property type="entry name" value="PGM_Phosphatase"/>
</dbReference>
<protein>
    <submittedName>
        <fullName evidence="2">Probable phosphomutase, MSMEG_4193 family</fullName>
    </submittedName>
</protein>
<accession>A0A2H1HSY7</accession>
<dbReference type="GO" id="GO:0016791">
    <property type="term" value="F:phosphatase activity"/>
    <property type="evidence" value="ECO:0007669"/>
    <property type="project" value="TreeGrafter"/>
</dbReference>
<evidence type="ECO:0000313" key="7">
    <source>
        <dbReference type="Proteomes" id="UP000234327"/>
    </source>
</evidence>
<dbReference type="Gene3D" id="3.40.50.1240">
    <property type="entry name" value="Phosphoglycerate mutase-like"/>
    <property type="match status" value="1"/>
</dbReference>
<dbReference type="CDD" id="cd07067">
    <property type="entry name" value="HP_PGM_like"/>
    <property type="match status" value="1"/>
</dbReference>
<dbReference type="SMART" id="SM00855">
    <property type="entry name" value="PGAM"/>
    <property type="match status" value="1"/>
</dbReference>
<name>A0A2H1HSY7_BREAU</name>
<dbReference type="PANTHER" id="PTHR48100">
    <property type="entry name" value="BROAD-SPECIFICITY PHOSPHATASE YOR283W-RELATED"/>
    <property type="match status" value="1"/>
</dbReference>
<proteinExistence type="predicted"/>
<feature type="compositionally biased region" description="Basic and acidic residues" evidence="1">
    <location>
        <begin position="149"/>
        <end position="168"/>
    </location>
</feature>
<dbReference type="PANTHER" id="PTHR48100:SF2">
    <property type="entry name" value="CONSERVED PROTEIN"/>
    <property type="match status" value="1"/>
</dbReference>
<organism evidence="2 5">
    <name type="scientific">Brevibacterium aurantiacum</name>
    <dbReference type="NCBI Taxonomy" id="273384"/>
    <lineage>
        <taxon>Bacteria</taxon>
        <taxon>Bacillati</taxon>
        <taxon>Actinomycetota</taxon>
        <taxon>Actinomycetes</taxon>
        <taxon>Micrococcales</taxon>
        <taxon>Brevibacteriaceae</taxon>
        <taxon>Brevibacterium</taxon>
    </lineage>
</organism>
<dbReference type="InterPro" id="IPR013078">
    <property type="entry name" value="His_Pase_superF_clade-1"/>
</dbReference>
<dbReference type="AlphaFoldDB" id="A0A2H1HSY7"/>
<evidence type="ECO:0000256" key="1">
    <source>
        <dbReference type="SAM" id="MobiDB-lite"/>
    </source>
</evidence>
<feature type="region of interest" description="Disordered" evidence="1">
    <location>
        <begin position="149"/>
        <end position="171"/>
    </location>
</feature>
<dbReference type="GO" id="GO:0005737">
    <property type="term" value="C:cytoplasm"/>
    <property type="evidence" value="ECO:0007669"/>
    <property type="project" value="TreeGrafter"/>
</dbReference>